<keyword evidence="3" id="KW-1185">Reference proteome</keyword>
<keyword evidence="1" id="KW-0812">Transmembrane</keyword>
<evidence type="ECO:0000313" key="3">
    <source>
        <dbReference type="Proteomes" id="UP000717634"/>
    </source>
</evidence>
<reference evidence="2 3" key="1">
    <citation type="submission" date="2020-03" db="EMBL/GenBank/DDBJ databases">
        <title>Genomic Encyclopedia of Type Strains, Phase IV (KMG-V): Genome sequencing to study the core and pangenomes of soil and plant-associated prokaryotes.</title>
        <authorList>
            <person name="Whitman W."/>
        </authorList>
    </citation>
    <scope>NUCLEOTIDE SEQUENCE [LARGE SCALE GENOMIC DNA]</scope>
    <source>
        <strain evidence="2 3">1B</strain>
    </source>
</reference>
<protein>
    <submittedName>
        <fullName evidence="2">Uncharacterized protein</fullName>
    </submittedName>
</protein>
<evidence type="ECO:0000313" key="2">
    <source>
        <dbReference type="EMBL" id="NKI92035.1"/>
    </source>
</evidence>
<comment type="caution">
    <text evidence="2">The sequence shown here is derived from an EMBL/GenBank/DDBJ whole genome shotgun (WGS) entry which is preliminary data.</text>
</comment>
<dbReference type="Proteomes" id="UP000717634">
    <property type="component" value="Unassembled WGS sequence"/>
</dbReference>
<sequence>MPAESPLVRPFLSWRRVLLIGAGLLGLGVLYVVYEEKTFPEYWLQRRLADAPMQAVVPVPADSILRYAFFDASGINVAVEVDNAGALRLTQGTFFPNHPQLVRTRTAVVGPAAFRRLARRFTRTWPASRTEEVEDHFGGRHALLELRHDSAPAVTVVYYNVVPAAPFSQFKREVLKLAERAR</sequence>
<keyword evidence="1" id="KW-1133">Transmembrane helix</keyword>
<accession>A0ABX1HQ55</accession>
<feature type="transmembrane region" description="Helical" evidence="1">
    <location>
        <begin position="12"/>
        <end position="34"/>
    </location>
</feature>
<dbReference type="RefSeq" id="WP_168675572.1">
    <property type="nucleotide sequence ID" value="NZ_JAAVTK010000030.1"/>
</dbReference>
<keyword evidence="1" id="KW-0472">Membrane</keyword>
<gene>
    <name evidence="2" type="ORF">HBN54_004659</name>
</gene>
<dbReference type="EMBL" id="JAAVTK010000030">
    <property type="protein sequence ID" value="NKI92035.1"/>
    <property type="molecule type" value="Genomic_DNA"/>
</dbReference>
<organism evidence="2 3">
    <name type="scientific">Hymenobacter artigasi</name>
    <dbReference type="NCBI Taxonomy" id="2719616"/>
    <lineage>
        <taxon>Bacteria</taxon>
        <taxon>Pseudomonadati</taxon>
        <taxon>Bacteroidota</taxon>
        <taxon>Cytophagia</taxon>
        <taxon>Cytophagales</taxon>
        <taxon>Hymenobacteraceae</taxon>
        <taxon>Hymenobacter</taxon>
    </lineage>
</organism>
<name>A0ABX1HQ55_9BACT</name>
<proteinExistence type="predicted"/>
<evidence type="ECO:0000256" key="1">
    <source>
        <dbReference type="SAM" id="Phobius"/>
    </source>
</evidence>